<dbReference type="EMBL" id="AP017313">
    <property type="protein sequence ID" value="BAU53209.1"/>
    <property type="molecule type" value="Genomic_DNA"/>
</dbReference>
<gene>
    <name evidence="1" type="ORF">MgSA37_01376</name>
</gene>
<dbReference type="KEGG" id="mgot:MgSA37_01376"/>
<name>A0A125T2J9_9SPHI</name>
<sequence length="68" mass="7375">MTPGIFIQINTVAFSKDCRHFPFPSGTPGGIVVARRSKLHQPADEAAGDGARQQNLKFKVLIPVNNTI</sequence>
<evidence type="ECO:0000313" key="1">
    <source>
        <dbReference type="EMBL" id="BAU53209.1"/>
    </source>
</evidence>
<dbReference type="Proteomes" id="UP000218263">
    <property type="component" value="Chromosome"/>
</dbReference>
<dbReference type="AlphaFoldDB" id="A0A125T2J9"/>
<keyword evidence="2" id="KW-1185">Reference proteome</keyword>
<accession>A0A125T2J9</accession>
<proteinExistence type="predicted"/>
<protein>
    <submittedName>
        <fullName evidence="1">Uncharacterized protein</fullName>
    </submittedName>
</protein>
<organism evidence="1 2">
    <name type="scientific">Mucilaginibacter gotjawali</name>
    <dbReference type="NCBI Taxonomy" id="1550579"/>
    <lineage>
        <taxon>Bacteria</taxon>
        <taxon>Pseudomonadati</taxon>
        <taxon>Bacteroidota</taxon>
        <taxon>Sphingobacteriia</taxon>
        <taxon>Sphingobacteriales</taxon>
        <taxon>Sphingobacteriaceae</taxon>
        <taxon>Mucilaginibacter</taxon>
    </lineage>
</organism>
<reference evidence="1 2" key="1">
    <citation type="submission" date="2015-12" db="EMBL/GenBank/DDBJ databases">
        <title>Genome sequence of Mucilaginibacter gotjawali.</title>
        <authorList>
            <person name="Lee J.S."/>
            <person name="Lee K.C."/>
            <person name="Kim K.K."/>
            <person name="Lee B.W."/>
        </authorList>
    </citation>
    <scope>NUCLEOTIDE SEQUENCE [LARGE SCALE GENOMIC DNA]</scope>
    <source>
        <strain evidence="1 2">SA3-7</strain>
    </source>
</reference>
<evidence type="ECO:0000313" key="2">
    <source>
        <dbReference type="Proteomes" id="UP000218263"/>
    </source>
</evidence>